<keyword evidence="2" id="KW-1185">Reference proteome</keyword>
<dbReference type="Proteomes" id="UP001239111">
    <property type="component" value="Chromosome 4"/>
</dbReference>
<dbReference type="EMBL" id="CM056744">
    <property type="protein sequence ID" value="KAJ8665698.1"/>
    <property type="molecule type" value="Genomic_DNA"/>
</dbReference>
<gene>
    <name evidence="1" type="ORF">QAD02_007360</name>
</gene>
<name>A0ACC2N421_9HYME</name>
<sequence>MKAAWYIEYIEEKNAASFGRDKSARREWNNVWLYVYVVTYCVASDAPMCCCVAVYAADSVETREKRFHPSYKDKLLAEIEIIRRGEEMRGKNEPLHSGVQTRDQLKDIAR</sequence>
<comment type="caution">
    <text evidence="1">The sequence shown here is derived from an EMBL/GenBank/DDBJ whole genome shotgun (WGS) entry which is preliminary data.</text>
</comment>
<reference evidence="1" key="1">
    <citation type="submission" date="2023-04" db="EMBL/GenBank/DDBJ databases">
        <title>A chromosome-level genome assembly of the parasitoid wasp Eretmocerus hayati.</title>
        <authorList>
            <person name="Zhong Y."/>
            <person name="Liu S."/>
            <person name="Liu Y."/>
        </authorList>
    </citation>
    <scope>NUCLEOTIDE SEQUENCE</scope>
    <source>
        <strain evidence="1">ZJU_SS_LIU_2023</strain>
    </source>
</reference>
<organism evidence="1 2">
    <name type="scientific">Eretmocerus hayati</name>
    <dbReference type="NCBI Taxonomy" id="131215"/>
    <lineage>
        <taxon>Eukaryota</taxon>
        <taxon>Metazoa</taxon>
        <taxon>Ecdysozoa</taxon>
        <taxon>Arthropoda</taxon>
        <taxon>Hexapoda</taxon>
        <taxon>Insecta</taxon>
        <taxon>Pterygota</taxon>
        <taxon>Neoptera</taxon>
        <taxon>Endopterygota</taxon>
        <taxon>Hymenoptera</taxon>
        <taxon>Apocrita</taxon>
        <taxon>Proctotrupomorpha</taxon>
        <taxon>Chalcidoidea</taxon>
        <taxon>Aphelinidae</taxon>
        <taxon>Aphelininae</taxon>
        <taxon>Eretmocerus</taxon>
    </lineage>
</organism>
<evidence type="ECO:0000313" key="1">
    <source>
        <dbReference type="EMBL" id="KAJ8665698.1"/>
    </source>
</evidence>
<protein>
    <submittedName>
        <fullName evidence="1">Uncharacterized protein</fullName>
    </submittedName>
</protein>
<evidence type="ECO:0000313" key="2">
    <source>
        <dbReference type="Proteomes" id="UP001239111"/>
    </source>
</evidence>
<proteinExistence type="predicted"/>
<accession>A0ACC2N421</accession>